<evidence type="ECO:0000313" key="2">
    <source>
        <dbReference type="EMBL" id="QYS94317.1"/>
    </source>
</evidence>
<dbReference type="Proteomes" id="UP000826661">
    <property type="component" value="Chromosome I"/>
</dbReference>
<dbReference type="EMBL" id="CP075864">
    <property type="protein sequence ID" value="QYS94317.1"/>
    <property type="molecule type" value="Genomic_DNA"/>
</dbReference>
<sequence length="106" mass="11325">MDQSTKYSLQARLGFAFGKATGPQHLPPGTGPTRPGQLRQSTCMDCWHRLGVSLDDKSPAPEPLPSFRFLPTGNMGSGAGSRKGGRNGFFLFKKGTGFQPSPISLT</sequence>
<evidence type="ECO:0000313" key="3">
    <source>
        <dbReference type="Proteomes" id="UP000826661"/>
    </source>
</evidence>
<organism evidence="2 3">
    <name type="scientific">Trichoderma simmonsii</name>
    <dbReference type="NCBI Taxonomy" id="1491479"/>
    <lineage>
        <taxon>Eukaryota</taxon>
        <taxon>Fungi</taxon>
        <taxon>Dikarya</taxon>
        <taxon>Ascomycota</taxon>
        <taxon>Pezizomycotina</taxon>
        <taxon>Sordariomycetes</taxon>
        <taxon>Hypocreomycetidae</taxon>
        <taxon>Hypocreales</taxon>
        <taxon>Hypocreaceae</taxon>
        <taxon>Trichoderma</taxon>
    </lineage>
</organism>
<feature type="region of interest" description="Disordered" evidence="1">
    <location>
        <begin position="18"/>
        <end position="39"/>
    </location>
</feature>
<evidence type="ECO:0000256" key="1">
    <source>
        <dbReference type="SAM" id="MobiDB-lite"/>
    </source>
</evidence>
<name>A0A8G0L530_9HYPO</name>
<protein>
    <submittedName>
        <fullName evidence="2">Uncharacterized protein</fullName>
    </submittedName>
</protein>
<dbReference type="AlphaFoldDB" id="A0A8G0L530"/>
<feature type="region of interest" description="Disordered" evidence="1">
    <location>
        <begin position="54"/>
        <end position="82"/>
    </location>
</feature>
<gene>
    <name evidence="2" type="ORF">H0G86_001654</name>
</gene>
<reference evidence="2 3" key="1">
    <citation type="journal article" date="2021" name="BMC Genomics">
        <title>Telomere-to-telomere genome assembly of asparaginase-producing Trichoderma simmonsii.</title>
        <authorList>
            <person name="Chung D."/>
            <person name="Kwon Y.M."/>
            <person name="Yang Y."/>
        </authorList>
    </citation>
    <scope>NUCLEOTIDE SEQUENCE [LARGE SCALE GENOMIC DNA]</scope>
    <source>
        <strain evidence="2 3">GH-Sj1</strain>
    </source>
</reference>
<accession>A0A8G0L530</accession>
<proteinExistence type="predicted"/>
<keyword evidence="3" id="KW-1185">Reference proteome</keyword>